<organism evidence="6 7">
    <name type="scientific">Aspergillus calidoustus</name>
    <dbReference type="NCBI Taxonomy" id="454130"/>
    <lineage>
        <taxon>Eukaryota</taxon>
        <taxon>Fungi</taxon>
        <taxon>Dikarya</taxon>
        <taxon>Ascomycota</taxon>
        <taxon>Pezizomycotina</taxon>
        <taxon>Eurotiomycetes</taxon>
        <taxon>Eurotiomycetidae</taxon>
        <taxon>Eurotiales</taxon>
        <taxon>Aspergillaceae</taxon>
        <taxon>Aspergillus</taxon>
        <taxon>Aspergillus subgen. Nidulantes</taxon>
    </lineage>
</organism>
<protein>
    <submittedName>
        <fullName evidence="6">Uncharacterized protein</fullName>
    </submittedName>
</protein>
<dbReference type="InterPro" id="IPR027417">
    <property type="entry name" value="P-loop_NTPase"/>
</dbReference>
<feature type="repeat" description="ANK" evidence="3">
    <location>
        <begin position="440"/>
        <end position="472"/>
    </location>
</feature>
<dbReference type="EMBL" id="CDMC01000015">
    <property type="protein sequence ID" value="CEL09855.1"/>
    <property type="molecule type" value="Genomic_DNA"/>
</dbReference>
<dbReference type="Pfam" id="PF00023">
    <property type="entry name" value="Ank"/>
    <property type="match status" value="1"/>
</dbReference>
<feature type="domain" description="Nephrocystin 3-like N-terminal" evidence="5">
    <location>
        <begin position="1"/>
        <end position="131"/>
    </location>
</feature>
<dbReference type="Pfam" id="PF24883">
    <property type="entry name" value="NPHP3_N"/>
    <property type="match status" value="1"/>
</dbReference>
<gene>
    <name evidence="6" type="ORF">ASPCAL12984</name>
</gene>
<dbReference type="InterPro" id="IPR054471">
    <property type="entry name" value="GPIID_WHD"/>
</dbReference>
<keyword evidence="1" id="KW-0677">Repeat</keyword>
<dbReference type="InterPro" id="IPR056884">
    <property type="entry name" value="NPHP3-like_N"/>
</dbReference>
<dbReference type="Gene3D" id="3.40.50.300">
    <property type="entry name" value="P-loop containing nucleotide triphosphate hydrolases"/>
    <property type="match status" value="1"/>
</dbReference>
<keyword evidence="2 3" id="KW-0040">ANK repeat</keyword>
<dbReference type="PANTHER" id="PTHR24166">
    <property type="entry name" value="ROLLING PEBBLES, ISOFORM B"/>
    <property type="match status" value="1"/>
</dbReference>
<evidence type="ECO:0000259" key="4">
    <source>
        <dbReference type="Pfam" id="PF22939"/>
    </source>
</evidence>
<dbReference type="STRING" id="454130.A0A0U5GJ13"/>
<dbReference type="InterPro" id="IPR002110">
    <property type="entry name" value="Ankyrin_rpt"/>
</dbReference>
<dbReference type="AlphaFoldDB" id="A0A0U5GJ13"/>
<dbReference type="PROSITE" id="PS50088">
    <property type="entry name" value="ANK_REPEAT"/>
    <property type="match status" value="8"/>
</dbReference>
<sequence>MIASIMVDHLHRVSQDEKRPGIAFAFLSYQAQLKHNFMSDLLRGLLKQLIPNPVPDEVTKLYEYHTQKRTPPSLDKVRDTLCKVIKRFSRTFIVLDGLDEIPVSEGLRSEIVTELFKIQDTVCANIAVTSRPISGIVESFEKRGSIRRDIRATEDDVRRFINSEILTFETWIREADGLERKITDTVMKITDGMQVGQPKPYQDDTDDANRFLLAQLHLDTLRRETTVANVLRTLEDLAAGSMAYNNAYGNIMTRITNQSGNYKKLALQVLSWITRSHRPIRIPELRHALAVSAGLSELDEQNIPPLSVIVEVCAGLVTFSEKRATIQLVHYTASEYFEKSWTLWFPEANQYMATVLINYLSFDRFSVPFARTWIEYHERLELDSLYDYAARYWGEHAREEYPQIRGLVAGFLRNAMNLVNSVHVLTLSDQFSVGLFPRLERVTGLHVAAYFGIIDQIRELIGEGADPGVADSSGQTALHWAVKNGQLQAIEVLFNEGLDVNARNAEFESPLHYAAIQASEGLVGSLVNLGSQVEAKNSAGETPLLVAARSVNLGALKCLLSSAANPNALDNMDRNALHLTITASKKECTEAVQLLLSYGVDFRLCDAQNMTPLHYAVAEGKDGIVDLLLEAGADINMGVQRKFSKNSPYPICTKAGIPPIAVREDDHEPVGLTPLHFAACAGHSRMTEYLLRKGANPNARCYCLDTPLHVAIRRGLLDERRDRKISMHRFVLPKDDAWTDDRWQVEVVQDHISDYELEEADKIFSYISEQRLGVVNALLKSPTIEVNPENVQRDCLLHVVRYESPSAAVIVSRLLDMGADVSACNGKGESILHLACAANASSIVDDLLDRGCSIDTIDYQGLSALRSAIRAGSCETVRTIFSRDEDTARGYCLDADAKGRTLLHHYLQDDIVLSDMVDLLLSYGAKVECTDNNGHTPLSTYLSTFKFGNRVETCQLLLEHGANARWNAPDGRNLGHLAVCHHTMKPRVLEALSEYGLDLSKKDKGGKSIVHHGAISGSLSLETATFLYERNLLDLHSTDYGGKTPLDYALKEANKERQPFNHARNRWKHTLETLQNFY</sequence>
<dbReference type="Pfam" id="PF22939">
    <property type="entry name" value="WHD_GPIID"/>
    <property type="match status" value="1"/>
</dbReference>
<feature type="repeat" description="ANK" evidence="3">
    <location>
        <begin position="670"/>
        <end position="702"/>
    </location>
</feature>
<dbReference type="InterPro" id="IPR036770">
    <property type="entry name" value="Ankyrin_rpt-contain_sf"/>
</dbReference>
<feature type="repeat" description="ANK" evidence="3">
    <location>
        <begin position="506"/>
        <end position="538"/>
    </location>
</feature>
<accession>A0A0U5GJ13</accession>
<dbReference type="Pfam" id="PF12796">
    <property type="entry name" value="Ank_2"/>
    <property type="match status" value="3"/>
</dbReference>
<dbReference type="Gene3D" id="1.25.40.20">
    <property type="entry name" value="Ankyrin repeat-containing domain"/>
    <property type="match status" value="5"/>
</dbReference>
<feature type="repeat" description="ANK" evidence="3">
    <location>
        <begin position="827"/>
        <end position="859"/>
    </location>
</feature>
<name>A0A0U5GJ13_ASPCI</name>
<evidence type="ECO:0000259" key="5">
    <source>
        <dbReference type="Pfam" id="PF24883"/>
    </source>
</evidence>
<proteinExistence type="predicted"/>
<dbReference type="PANTHER" id="PTHR24166:SF48">
    <property type="entry name" value="PROTEIN VAPYRIN"/>
    <property type="match status" value="1"/>
</dbReference>
<evidence type="ECO:0000256" key="1">
    <source>
        <dbReference type="ARBA" id="ARBA00022737"/>
    </source>
</evidence>
<dbReference type="PROSITE" id="PS50297">
    <property type="entry name" value="ANK_REP_REGION"/>
    <property type="match status" value="5"/>
</dbReference>
<evidence type="ECO:0000313" key="7">
    <source>
        <dbReference type="Proteomes" id="UP000054771"/>
    </source>
</evidence>
<feature type="repeat" description="ANK" evidence="3">
    <location>
        <begin position="608"/>
        <end position="640"/>
    </location>
</feature>
<evidence type="ECO:0000256" key="3">
    <source>
        <dbReference type="PROSITE-ProRule" id="PRU00023"/>
    </source>
</evidence>
<feature type="repeat" description="ANK" evidence="3">
    <location>
        <begin position="473"/>
        <end position="505"/>
    </location>
</feature>
<dbReference type="InterPro" id="IPR050889">
    <property type="entry name" value="Dendritic_Spine_Reg/Scaffold"/>
</dbReference>
<dbReference type="SMART" id="SM00248">
    <property type="entry name" value="ANK"/>
    <property type="match status" value="13"/>
</dbReference>
<feature type="repeat" description="ANK" evidence="3">
    <location>
        <begin position="898"/>
        <end position="932"/>
    </location>
</feature>
<evidence type="ECO:0000256" key="2">
    <source>
        <dbReference type="ARBA" id="ARBA00023043"/>
    </source>
</evidence>
<dbReference type="OrthoDB" id="1577640at2759"/>
<reference evidence="7" key="1">
    <citation type="journal article" date="2016" name="Genome Announc.">
        <title>Draft genome sequences of fungus Aspergillus calidoustus.</title>
        <authorList>
            <person name="Horn F."/>
            <person name="Linde J."/>
            <person name="Mattern D.J."/>
            <person name="Walther G."/>
            <person name="Guthke R."/>
            <person name="Scherlach K."/>
            <person name="Martin K."/>
            <person name="Brakhage A.A."/>
            <person name="Petzke L."/>
            <person name="Valiante V."/>
        </authorList>
    </citation>
    <scope>NUCLEOTIDE SEQUENCE [LARGE SCALE GENOMIC DNA]</scope>
    <source>
        <strain evidence="7">SF006504</strain>
    </source>
</reference>
<feature type="domain" description="GPI inositol-deacylase winged helix" evidence="4">
    <location>
        <begin position="258"/>
        <end position="337"/>
    </location>
</feature>
<evidence type="ECO:0000313" key="6">
    <source>
        <dbReference type="EMBL" id="CEL09855.1"/>
    </source>
</evidence>
<dbReference type="PRINTS" id="PR01415">
    <property type="entry name" value="ANKYRIN"/>
</dbReference>
<dbReference type="SUPFAM" id="SSF48403">
    <property type="entry name" value="Ankyrin repeat"/>
    <property type="match status" value="2"/>
</dbReference>
<dbReference type="OMA" id="ISTECAD"/>
<keyword evidence="7" id="KW-1185">Reference proteome</keyword>
<dbReference type="Proteomes" id="UP000054771">
    <property type="component" value="Unassembled WGS sequence"/>
</dbReference>
<feature type="repeat" description="ANK" evidence="3">
    <location>
        <begin position="539"/>
        <end position="571"/>
    </location>
</feature>